<evidence type="ECO:0000256" key="5">
    <source>
        <dbReference type="ARBA" id="ARBA00022801"/>
    </source>
</evidence>
<dbReference type="PANTHER" id="PTHR47967">
    <property type="entry name" value="OS07G0603500 PROTEIN-RELATED"/>
    <property type="match status" value="1"/>
</dbReference>
<feature type="signal peptide" evidence="8">
    <location>
        <begin position="1"/>
        <end position="27"/>
    </location>
</feature>
<evidence type="ECO:0000256" key="7">
    <source>
        <dbReference type="PIRSR" id="PIRSR601461-1"/>
    </source>
</evidence>
<dbReference type="GO" id="GO:0006508">
    <property type="term" value="P:proteolysis"/>
    <property type="evidence" value="ECO:0007669"/>
    <property type="project" value="UniProtKB-KW"/>
</dbReference>
<evidence type="ECO:0000256" key="8">
    <source>
        <dbReference type="SAM" id="SignalP"/>
    </source>
</evidence>
<comment type="caution">
    <text evidence="10">The sequence shown here is derived from an EMBL/GenBank/DDBJ whole genome shotgun (WGS) entry which is preliminary data.</text>
</comment>
<evidence type="ECO:0000313" key="11">
    <source>
        <dbReference type="Proteomes" id="UP000623129"/>
    </source>
</evidence>
<reference evidence="10" key="1">
    <citation type="submission" date="2020-01" db="EMBL/GenBank/DDBJ databases">
        <title>Genome sequence of Kobresia littledalei, the first chromosome-level genome in the family Cyperaceae.</title>
        <authorList>
            <person name="Qu G."/>
        </authorList>
    </citation>
    <scope>NUCLEOTIDE SEQUENCE</scope>
    <source>
        <strain evidence="10">C.B.Clarke</strain>
        <tissue evidence="10">Leaf</tissue>
    </source>
</reference>
<dbReference type="PROSITE" id="PS51767">
    <property type="entry name" value="PEPTIDASE_A1"/>
    <property type="match status" value="1"/>
</dbReference>
<keyword evidence="3 8" id="KW-0732">Signal</keyword>
<evidence type="ECO:0000256" key="3">
    <source>
        <dbReference type="ARBA" id="ARBA00022729"/>
    </source>
</evidence>
<dbReference type="PANTHER" id="PTHR47967:SF23">
    <property type="entry name" value="OS04G0448300 PROTEIN"/>
    <property type="match status" value="1"/>
</dbReference>
<feature type="chain" id="PRO_5032740018" evidence="8">
    <location>
        <begin position="28"/>
        <end position="445"/>
    </location>
</feature>
<dbReference type="PRINTS" id="PR00792">
    <property type="entry name" value="PEPSIN"/>
</dbReference>
<dbReference type="EMBL" id="SWLB01000005">
    <property type="protein sequence ID" value="KAF3338414.1"/>
    <property type="molecule type" value="Genomic_DNA"/>
</dbReference>
<gene>
    <name evidence="10" type="ORF">FCM35_KLT17251</name>
</gene>
<organism evidence="10 11">
    <name type="scientific">Carex littledalei</name>
    <dbReference type="NCBI Taxonomy" id="544730"/>
    <lineage>
        <taxon>Eukaryota</taxon>
        <taxon>Viridiplantae</taxon>
        <taxon>Streptophyta</taxon>
        <taxon>Embryophyta</taxon>
        <taxon>Tracheophyta</taxon>
        <taxon>Spermatophyta</taxon>
        <taxon>Magnoliopsida</taxon>
        <taxon>Liliopsida</taxon>
        <taxon>Poales</taxon>
        <taxon>Cyperaceae</taxon>
        <taxon>Cyperoideae</taxon>
        <taxon>Cariceae</taxon>
        <taxon>Carex</taxon>
        <taxon>Carex subgen. Euthyceras</taxon>
    </lineage>
</organism>
<dbReference type="AlphaFoldDB" id="A0A833VZF4"/>
<accession>A0A833VZF4</accession>
<dbReference type="GO" id="GO:0005576">
    <property type="term" value="C:extracellular region"/>
    <property type="evidence" value="ECO:0007669"/>
    <property type="project" value="TreeGrafter"/>
</dbReference>
<name>A0A833VZF4_9POAL</name>
<dbReference type="InterPro" id="IPR033121">
    <property type="entry name" value="PEPTIDASE_A1"/>
</dbReference>
<keyword evidence="4" id="KW-0064">Aspartyl protease</keyword>
<evidence type="ECO:0000313" key="10">
    <source>
        <dbReference type="EMBL" id="KAF3338414.1"/>
    </source>
</evidence>
<keyword evidence="5" id="KW-0378">Hydrolase</keyword>
<feature type="active site" evidence="7">
    <location>
        <position position="324"/>
    </location>
</feature>
<dbReference type="CDD" id="cd05476">
    <property type="entry name" value="pepsin_A_like_plant"/>
    <property type="match status" value="1"/>
</dbReference>
<dbReference type="InterPro" id="IPR032799">
    <property type="entry name" value="TAXi_C"/>
</dbReference>
<keyword evidence="11" id="KW-1185">Reference proteome</keyword>
<dbReference type="InterPro" id="IPR021109">
    <property type="entry name" value="Peptidase_aspartic_dom_sf"/>
</dbReference>
<evidence type="ECO:0000256" key="2">
    <source>
        <dbReference type="ARBA" id="ARBA00022670"/>
    </source>
</evidence>
<dbReference type="InterPro" id="IPR001461">
    <property type="entry name" value="Aspartic_peptidase_A1"/>
</dbReference>
<dbReference type="FunFam" id="2.40.70.10:FF:000016">
    <property type="entry name" value="Probable aspartic protease At2g35615"/>
    <property type="match status" value="1"/>
</dbReference>
<dbReference type="Pfam" id="PF14543">
    <property type="entry name" value="TAXi_N"/>
    <property type="match status" value="1"/>
</dbReference>
<evidence type="ECO:0000256" key="4">
    <source>
        <dbReference type="ARBA" id="ARBA00022750"/>
    </source>
</evidence>
<dbReference type="InterPro" id="IPR051708">
    <property type="entry name" value="Plant_Aspart_Prot_A1"/>
</dbReference>
<evidence type="ECO:0000256" key="6">
    <source>
        <dbReference type="ARBA" id="ARBA00023180"/>
    </source>
</evidence>
<keyword evidence="2" id="KW-0645">Protease</keyword>
<dbReference type="GO" id="GO:0004190">
    <property type="term" value="F:aspartic-type endopeptidase activity"/>
    <property type="evidence" value="ECO:0007669"/>
    <property type="project" value="UniProtKB-KW"/>
</dbReference>
<feature type="active site" evidence="7">
    <location>
        <position position="117"/>
    </location>
</feature>
<protein>
    <submittedName>
        <fullName evidence="10">Aspartic proteinase nepenthesin-2</fullName>
    </submittedName>
</protein>
<feature type="domain" description="Peptidase A1" evidence="9">
    <location>
        <begin position="99"/>
        <end position="438"/>
    </location>
</feature>
<dbReference type="SUPFAM" id="SSF50630">
    <property type="entry name" value="Acid proteases"/>
    <property type="match status" value="1"/>
</dbReference>
<evidence type="ECO:0000256" key="1">
    <source>
        <dbReference type="ARBA" id="ARBA00007447"/>
    </source>
</evidence>
<dbReference type="Proteomes" id="UP000623129">
    <property type="component" value="Unassembled WGS sequence"/>
</dbReference>
<dbReference type="InterPro" id="IPR034161">
    <property type="entry name" value="Pepsin-like_plant"/>
</dbReference>
<dbReference type="Pfam" id="PF14541">
    <property type="entry name" value="TAXi_C"/>
    <property type="match status" value="1"/>
</dbReference>
<proteinExistence type="inferred from homology"/>
<dbReference type="InterPro" id="IPR032861">
    <property type="entry name" value="TAXi_N"/>
</dbReference>
<dbReference type="FunFam" id="2.40.70.10:FF:000029">
    <property type="entry name" value="Aspartyl protease family protein"/>
    <property type="match status" value="1"/>
</dbReference>
<sequence length="445" mass="48666">METKILHNMINILTLTMLVLLVSLSQAKTSKHSLKHLRIDLMHIDSKGNFSRSELLQRMTRRSHQRMIHLSRKTNNLRQHDSKQATGAQTDAYLGSGEFVMDIAIGTPSKSFPAIIDTGSDLVWTQCKPCKRCFKQSTSIFDPSKSSTYKKLPCTAKLCKALPTQKCGKRNASCEYLYGYADQSFTVGNLASETFTLGSQSVKNIAFGCGNNNTDGFDKSSGLVGLGREPLSLISQLGFKKFSYCFASLNLEKHSPMFFGSLAHLNASAAAGPTQTTPLVKNPIYPSFYYLSLLGVTIGSTKLNIPSSTFALNKTDGTGGMIIDSGTTFTYLEAVAYNAAKKAFISQMKIPVADGSDIGFDVCFKPPKSASLDLPKFILHFDGADLDLPESNYIFHDSDTGLLCLTITASAGISILGNMQQQNFFIKYDLGKNKLSFIPTQCDKL</sequence>
<dbReference type="Gene3D" id="2.40.70.10">
    <property type="entry name" value="Acid Proteases"/>
    <property type="match status" value="2"/>
</dbReference>
<dbReference type="OrthoDB" id="660550at2759"/>
<comment type="similarity">
    <text evidence="1">Belongs to the peptidase A1 family.</text>
</comment>
<evidence type="ECO:0000259" key="9">
    <source>
        <dbReference type="PROSITE" id="PS51767"/>
    </source>
</evidence>
<keyword evidence="6" id="KW-0325">Glycoprotein</keyword>